<keyword evidence="4" id="KW-1185">Reference proteome</keyword>
<feature type="domain" description="FAD dependent oxidoreductase" evidence="2">
    <location>
        <begin position="7"/>
        <end position="349"/>
    </location>
</feature>
<dbReference type="STRING" id="1461694.ATO9_00105"/>
<evidence type="ECO:0000313" key="3">
    <source>
        <dbReference type="EMBL" id="KGM49947.1"/>
    </source>
</evidence>
<dbReference type="AlphaFoldDB" id="A0A0A0ELB0"/>
<dbReference type="PANTHER" id="PTHR13847:SF287">
    <property type="entry name" value="FAD-DEPENDENT OXIDOREDUCTASE DOMAIN-CONTAINING PROTEIN 1"/>
    <property type="match status" value="1"/>
</dbReference>
<dbReference type="Gene3D" id="3.50.50.60">
    <property type="entry name" value="FAD/NAD(P)-binding domain"/>
    <property type="match status" value="1"/>
</dbReference>
<dbReference type="GO" id="GO:0016491">
    <property type="term" value="F:oxidoreductase activity"/>
    <property type="evidence" value="ECO:0007669"/>
    <property type="project" value="UniProtKB-KW"/>
</dbReference>
<comment type="caution">
    <text evidence="3">The sequence shown here is derived from an EMBL/GenBank/DDBJ whole genome shotgun (WGS) entry which is preliminary data.</text>
</comment>
<dbReference type="GO" id="GO:0005737">
    <property type="term" value="C:cytoplasm"/>
    <property type="evidence" value="ECO:0007669"/>
    <property type="project" value="TreeGrafter"/>
</dbReference>
<dbReference type="InterPro" id="IPR006076">
    <property type="entry name" value="FAD-dep_OxRdtase"/>
</dbReference>
<gene>
    <name evidence="3" type="ORF">ATO9_00105</name>
</gene>
<dbReference type="eggNOG" id="COG0665">
    <property type="taxonomic scope" value="Bacteria"/>
</dbReference>
<dbReference type="EMBL" id="AQQX01000001">
    <property type="protein sequence ID" value="KGM49947.1"/>
    <property type="molecule type" value="Genomic_DNA"/>
</dbReference>
<dbReference type="InterPro" id="IPR036188">
    <property type="entry name" value="FAD/NAD-bd_sf"/>
</dbReference>
<reference evidence="3 4" key="1">
    <citation type="journal article" date="2015" name="Antonie Van Leeuwenhoek">
        <title>Pseudooceanicola atlanticus gen. nov. sp. nov., isolated from surface seawater of the Atlantic Ocean and reclassification of Oceanicola batsensis, Oceanicola marinus, Oceanicola nitratireducens, Oceanicola nanhaiensis, Oceanicola antarcticus and Oceanicola flagellatus, as Pseudooceanicola batsensis comb. nov., Pseudooceanicola marinus comb. nov., Pseudooceanicola nitratireducens comb. nov., Pseudooceanicola nanhaiensis comb. nov., Pseudooceanicola antarcticus comb. nov., and Pseudooceanicola flagellatus comb. nov.</title>
        <authorList>
            <person name="Lai Q."/>
            <person name="Li G."/>
            <person name="Liu X."/>
            <person name="Du Y."/>
            <person name="Sun F."/>
            <person name="Shao Z."/>
        </authorList>
    </citation>
    <scope>NUCLEOTIDE SEQUENCE [LARGE SCALE GENOMIC DNA]</scope>
    <source>
        <strain evidence="3 4">22II-s11g</strain>
    </source>
</reference>
<keyword evidence="1" id="KW-0560">Oxidoreductase</keyword>
<evidence type="ECO:0000313" key="4">
    <source>
        <dbReference type="Proteomes" id="UP000030004"/>
    </source>
</evidence>
<evidence type="ECO:0000256" key="1">
    <source>
        <dbReference type="ARBA" id="ARBA00023002"/>
    </source>
</evidence>
<sequence length="380" mass="40051">MKGSVFDIVVIGGGMAGVSAAAELAGHARVLLIETESQPGYHATGRSAAILAQTYGSGPVRDLTAASARFFDTPPDGFVDVPLLSPRGLMLIARDDQLDGLRAMHAELSVSGYLSLIDAAEVEDRAPILRKGYAAGGIFNPHAQDIDVHGLLQGYLRLFRARGGEVTTKAEVTGLTRDGNTWTITTGTDTYQAGTIVNAAGAWADQVADRAGVQPIGLAPLRRSALTFSPPDGIDSDALPMMVDAEEQFYLKPETGKLLASPANEDPSAPCDSQPDEMDIAIAIDRVLTAFDLDVRRIEAKWAGLRTFAPDRAPVCGYDPQAEGFFWLAGQGGYGIQTAPALARLTAHLITGAAPDPDFLATGLAIDTLSPARFHRAAAK</sequence>
<organism evidence="3 4">
    <name type="scientific">Pseudooceanicola atlanticus</name>
    <dbReference type="NCBI Taxonomy" id="1461694"/>
    <lineage>
        <taxon>Bacteria</taxon>
        <taxon>Pseudomonadati</taxon>
        <taxon>Pseudomonadota</taxon>
        <taxon>Alphaproteobacteria</taxon>
        <taxon>Rhodobacterales</taxon>
        <taxon>Paracoccaceae</taxon>
        <taxon>Pseudooceanicola</taxon>
    </lineage>
</organism>
<dbReference type="Gene3D" id="3.30.9.10">
    <property type="entry name" value="D-Amino Acid Oxidase, subunit A, domain 2"/>
    <property type="match status" value="1"/>
</dbReference>
<dbReference type="PANTHER" id="PTHR13847">
    <property type="entry name" value="SARCOSINE DEHYDROGENASE-RELATED"/>
    <property type="match status" value="1"/>
</dbReference>
<accession>A0A0A0ELB0</accession>
<protein>
    <submittedName>
        <fullName evidence="3">FAD-dependent oxidoreductase</fullName>
    </submittedName>
</protein>
<dbReference type="Proteomes" id="UP000030004">
    <property type="component" value="Unassembled WGS sequence"/>
</dbReference>
<evidence type="ECO:0000259" key="2">
    <source>
        <dbReference type="Pfam" id="PF01266"/>
    </source>
</evidence>
<dbReference type="RefSeq" id="WP_043745341.1">
    <property type="nucleotide sequence ID" value="NZ_AQQX01000001.1"/>
</dbReference>
<dbReference type="SUPFAM" id="SSF51905">
    <property type="entry name" value="FAD/NAD(P)-binding domain"/>
    <property type="match status" value="1"/>
</dbReference>
<proteinExistence type="predicted"/>
<name>A0A0A0ELB0_9RHOB</name>
<dbReference type="Pfam" id="PF01266">
    <property type="entry name" value="DAO"/>
    <property type="match status" value="1"/>
</dbReference>